<reference evidence="2 3" key="1">
    <citation type="submission" date="2012-02" db="EMBL/GenBank/DDBJ databases">
        <title>Complete genome sequence of Caldilinea aerophila DSM 14535 (= NBRC 102666).</title>
        <authorList>
            <person name="Oguchi A."/>
            <person name="Hosoyama A."/>
            <person name="Sekine M."/>
            <person name="Fukai R."/>
            <person name="Kato Y."/>
            <person name="Nakamura S."/>
            <person name="Hanada S."/>
            <person name="Yamazaki S."/>
            <person name="Fujita N."/>
        </authorList>
    </citation>
    <scope>NUCLEOTIDE SEQUENCE [LARGE SCALE GENOMIC DNA]</scope>
    <source>
        <strain evidence="3">DSM 14535 / JCM 11387 / NBRC 104270 / STL-6-O1</strain>
    </source>
</reference>
<gene>
    <name evidence="2" type="ordered locus">CLDAP_40440</name>
</gene>
<sequence>MPLSVVLSALKDEKQDGKSSRSECDNCSEATPAGEDLPGLRATVHLAQKMGELLG</sequence>
<evidence type="ECO:0000313" key="2">
    <source>
        <dbReference type="EMBL" id="BAM02084.1"/>
    </source>
</evidence>
<evidence type="ECO:0000256" key="1">
    <source>
        <dbReference type="SAM" id="MobiDB-lite"/>
    </source>
</evidence>
<proteinExistence type="predicted"/>
<name>I0I9Z6_CALAS</name>
<dbReference type="AlphaFoldDB" id="I0I9Z6"/>
<dbReference type="EMBL" id="AP012337">
    <property type="protein sequence ID" value="BAM02084.1"/>
    <property type="molecule type" value="Genomic_DNA"/>
</dbReference>
<feature type="compositionally biased region" description="Basic and acidic residues" evidence="1">
    <location>
        <begin position="10"/>
        <end position="24"/>
    </location>
</feature>
<protein>
    <submittedName>
        <fullName evidence="2">Uncharacterized protein</fullName>
    </submittedName>
</protein>
<dbReference type="HOGENOM" id="CLU_3023335_0_0_0"/>
<dbReference type="Proteomes" id="UP000007880">
    <property type="component" value="Chromosome"/>
</dbReference>
<feature type="region of interest" description="Disordered" evidence="1">
    <location>
        <begin position="1"/>
        <end position="36"/>
    </location>
</feature>
<keyword evidence="3" id="KW-1185">Reference proteome</keyword>
<evidence type="ECO:0000313" key="3">
    <source>
        <dbReference type="Proteomes" id="UP000007880"/>
    </source>
</evidence>
<accession>I0I9Z6</accession>
<dbReference type="STRING" id="926550.CLDAP_40440"/>
<organism evidence="2 3">
    <name type="scientific">Caldilinea aerophila (strain DSM 14535 / JCM 11387 / NBRC 104270 / STL-6-O1)</name>
    <dbReference type="NCBI Taxonomy" id="926550"/>
    <lineage>
        <taxon>Bacteria</taxon>
        <taxon>Bacillati</taxon>
        <taxon>Chloroflexota</taxon>
        <taxon>Caldilineae</taxon>
        <taxon>Caldilineales</taxon>
        <taxon>Caldilineaceae</taxon>
        <taxon>Caldilinea</taxon>
    </lineage>
</organism>
<dbReference type="KEGG" id="cap:CLDAP_40440"/>